<reference evidence="1" key="1">
    <citation type="journal article" date="2019" name="Sci. Rep.">
        <title>Draft genome of Tanacetum cinerariifolium, the natural source of mosquito coil.</title>
        <authorList>
            <person name="Yamashiro T."/>
            <person name="Shiraishi A."/>
            <person name="Satake H."/>
            <person name="Nakayama K."/>
        </authorList>
    </citation>
    <scope>NUCLEOTIDE SEQUENCE</scope>
</reference>
<protein>
    <submittedName>
        <fullName evidence="1">Uncharacterized protein</fullName>
    </submittedName>
</protein>
<sequence length="80" mass="8680">VTGGGRQFLTERVDQFGVETEVVRRRAHADVEGVGIDNPLLAGVVIVSQRTVIEFDGDVTGLTRLQEDLLVTLELFDGAL</sequence>
<dbReference type="EMBL" id="BKCJ011884784">
    <property type="protein sequence ID" value="GFD60947.1"/>
    <property type="molecule type" value="Genomic_DNA"/>
</dbReference>
<evidence type="ECO:0000313" key="1">
    <source>
        <dbReference type="EMBL" id="GFD60947.1"/>
    </source>
</evidence>
<organism evidence="1">
    <name type="scientific">Tanacetum cinerariifolium</name>
    <name type="common">Dalmatian daisy</name>
    <name type="synonym">Chrysanthemum cinerariifolium</name>
    <dbReference type="NCBI Taxonomy" id="118510"/>
    <lineage>
        <taxon>Eukaryota</taxon>
        <taxon>Viridiplantae</taxon>
        <taxon>Streptophyta</taxon>
        <taxon>Embryophyta</taxon>
        <taxon>Tracheophyta</taxon>
        <taxon>Spermatophyta</taxon>
        <taxon>Magnoliopsida</taxon>
        <taxon>eudicotyledons</taxon>
        <taxon>Gunneridae</taxon>
        <taxon>Pentapetalae</taxon>
        <taxon>asterids</taxon>
        <taxon>campanulids</taxon>
        <taxon>Asterales</taxon>
        <taxon>Asteraceae</taxon>
        <taxon>Asteroideae</taxon>
        <taxon>Anthemideae</taxon>
        <taxon>Anthemidinae</taxon>
        <taxon>Tanacetum</taxon>
    </lineage>
</organism>
<comment type="caution">
    <text evidence="1">The sequence shown here is derived from an EMBL/GenBank/DDBJ whole genome shotgun (WGS) entry which is preliminary data.</text>
</comment>
<name>A0A699XMN3_TANCI</name>
<gene>
    <name evidence="1" type="ORF">Tci_932916</name>
</gene>
<feature type="non-terminal residue" evidence="1">
    <location>
        <position position="80"/>
    </location>
</feature>
<proteinExistence type="predicted"/>
<feature type="non-terminal residue" evidence="1">
    <location>
        <position position="1"/>
    </location>
</feature>
<accession>A0A699XMN3</accession>
<dbReference type="AlphaFoldDB" id="A0A699XMN3"/>